<dbReference type="InterPro" id="IPR019734">
    <property type="entry name" value="TPR_rpt"/>
</dbReference>
<protein>
    <submittedName>
        <fullName evidence="3">Uncharacterized protein</fullName>
    </submittedName>
</protein>
<dbReference type="SMART" id="SM00028">
    <property type="entry name" value="TPR"/>
    <property type="match status" value="2"/>
</dbReference>
<evidence type="ECO:0000313" key="4">
    <source>
        <dbReference type="Proteomes" id="UP000234857"/>
    </source>
</evidence>
<dbReference type="Proteomes" id="UP000234857">
    <property type="component" value="Unassembled WGS sequence"/>
</dbReference>
<accession>A0A2N5ZKA2</accession>
<dbReference type="PROSITE" id="PS50005">
    <property type="entry name" value="TPR"/>
    <property type="match status" value="1"/>
</dbReference>
<feature type="repeat" description="TPR" evidence="1">
    <location>
        <begin position="104"/>
        <end position="137"/>
    </location>
</feature>
<dbReference type="Gene3D" id="1.25.40.10">
    <property type="entry name" value="Tetratricopeptide repeat domain"/>
    <property type="match status" value="1"/>
</dbReference>
<feature type="region of interest" description="Disordered" evidence="2">
    <location>
        <begin position="150"/>
        <end position="241"/>
    </location>
</feature>
<reference evidence="3 4" key="1">
    <citation type="submission" date="2017-11" db="EMBL/GenBank/DDBJ databases">
        <title>Genome-resolved metagenomics identifies genetic mobility, metabolic interactions, and unexpected diversity in perchlorate-reducing communities.</title>
        <authorList>
            <person name="Barnum T.P."/>
            <person name="Figueroa I.A."/>
            <person name="Carlstrom C.I."/>
            <person name="Lucas L.N."/>
            <person name="Engelbrektson A.L."/>
            <person name="Coates J.D."/>
        </authorList>
    </citation>
    <scope>NUCLEOTIDE SEQUENCE [LARGE SCALE GENOMIC DNA]</scope>
    <source>
        <strain evidence="3">BM706</strain>
    </source>
</reference>
<proteinExistence type="predicted"/>
<dbReference type="AlphaFoldDB" id="A0A2N5ZKA2"/>
<gene>
    <name evidence="3" type="ORF">C0601_02945</name>
</gene>
<dbReference type="PROSITE" id="PS50293">
    <property type="entry name" value="TPR_REGION"/>
    <property type="match status" value="1"/>
</dbReference>
<organism evidence="3 4">
    <name type="scientific">Muiribacterium halophilum</name>
    <dbReference type="NCBI Taxonomy" id="2053465"/>
    <lineage>
        <taxon>Bacteria</taxon>
        <taxon>Candidatus Muiribacteriota</taxon>
        <taxon>Candidatus Muiribacteriia</taxon>
        <taxon>Candidatus Muiribacteriales</taxon>
        <taxon>Candidatus Muiribacteriaceae</taxon>
        <taxon>Candidatus Muiribacterium</taxon>
    </lineage>
</organism>
<name>A0A2N5ZKA2_MUIH1</name>
<comment type="caution">
    <text evidence="3">The sequence shown here is derived from an EMBL/GenBank/DDBJ whole genome shotgun (WGS) entry which is preliminary data.</text>
</comment>
<sequence>MKKILFFLIINVISFNIFSIDLNPYKQHYRDYQESIKQIQKKDTDKATEYMIDALEKAEAKKLDDVDALSFNVGNLMKQKGDKEKAEDYYNNALNGFSDNKDKADTLFNLGNMYFKDNKLKEAIESYVHSYKLNPTEDLKYNLNLAIKKLKQQKQDQKQNEDNDKKNKKDQDKDKQNKNDKNNEKDKDKEKQDKGQKQDKKQQDKDKDDKKDNQQQKDNESQQQKKEEKYNQQQVIKNADQQEKEALKQFIKKELGEVRSNGKDW</sequence>
<dbReference type="EMBL" id="PKTG01000042">
    <property type="protein sequence ID" value="PLX19063.1"/>
    <property type="molecule type" value="Genomic_DNA"/>
</dbReference>
<evidence type="ECO:0000256" key="2">
    <source>
        <dbReference type="SAM" id="MobiDB-lite"/>
    </source>
</evidence>
<dbReference type="Pfam" id="PF13424">
    <property type="entry name" value="TPR_12"/>
    <property type="match status" value="1"/>
</dbReference>
<dbReference type="InterPro" id="IPR011990">
    <property type="entry name" value="TPR-like_helical_dom_sf"/>
</dbReference>
<evidence type="ECO:0000256" key="1">
    <source>
        <dbReference type="PROSITE-ProRule" id="PRU00339"/>
    </source>
</evidence>
<feature type="compositionally biased region" description="Basic and acidic residues" evidence="2">
    <location>
        <begin position="153"/>
        <end position="230"/>
    </location>
</feature>
<evidence type="ECO:0000313" key="3">
    <source>
        <dbReference type="EMBL" id="PLX19063.1"/>
    </source>
</evidence>
<dbReference type="SUPFAM" id="SSF48452">
    <property type="entry name" value="TPR-like"/>
    <property type="match status" value="1"/>
</dbReference>
<keyword evidence="1" id="KW-0802">TPR repeat</keyword>